<dbReference type="InterPro" id="IPR001765">
    <property type="entry name" value="Carbonic_anhydrase"/>
</dbReference>
<dbReference type="PANTHER" id="PTHR11002">
    <property type="entry name" value="CARBONIC ANHYDRASE"/>
    <property type="match status" value="1"/>
</dbReference>
<evidence type="ECO:0000313" key="3">
    <source>
        <dbReference type="Proteomes" id="UP001560573"/>
    </source>
</evidence>
<dbReference type="Gene3D" id="3.40.1050.10">
    <property type="entry name" value="Carbonic anhydrase"/>
    <property type="match status" value="1"/>
</dbReference>
<sequence length="249" mass="27165">MNYKSLLLQITMIVTLLACQNKHEAHEVNDADEVKVNKVMILADSVLTADQQAKLTPDEIIALLKKGNDEFVSDSLTVRNNSAKVRRAALGQYPKAVILSCLDSRVPVEDVFHRGIGDVFVARIAGNFVNEDILGSMEFGCKVAGAKVILVLGHEYCGAIKSAIDDVKLGNITAMLSKIRPAVTSLTSFTGDKTSKNNDFVHAVCEQNVKLTMQQITAKSPMLKELVDKNQLKVVGAIYNMNTGKVDFL</sequence>
<dbReference type="Proteomes" id="UP001560573">
    <property type="component" value="Unassembled WGS sequence"/>
</dbReference>
<dbReference type="SUPFAM" id="SSF53056">
    <property type="entry name" value="beta-carbonic anhydrase, cab"/>
    <property type="match status" value="1"/>
</dbReference>
<evidence type="ECO:0000256" key="1">
    <source>
        <dbReference type="ARBA" id="ARBA00006217"/>
    </source>
</evidence>
<reference evidence="2 3" key="1">
    <citation type="submission" date="2023-07" db="EMBL/GenBank/DDBJ databases">
        <authorList>
            <person name="Lian W.-H."/>
        </authorList>
    </citation>
    <scope>NUCLEOTIDE SEQUENCE [LARGE SCALE GENOMIC DNA]</scope>
    <source>
        <strain evidence="2 3">SYSU DXS3180</strain>
    </source>
</reference>
<dbReference type="SMART" id="SM00947">
    <property type="entry name" value="Pro_CA"/>
    <property type="match status" value="1"/>
</dbReference>
<dbReference type="NCBIfam" id="NF011765">
    <property type="entry name" value="PRK15219.1"/>
    <property type="match status" value="1"/>
</dbReference>
<protein>
    <submittedName>
        <fullName evidence="2">Carbonic anhydrase family protein</fullName>
    </submittedName>
</protein>
<dbReference type="EMBL" id="JAULBC010000001">
    <property type="protein sequence ID" value="MEX6686416.1"/>
    <property type="molecule type" value="Genomic_DNA"/>
</dbReference>
<dbReference type="CDD" id="cd03378">
    <property type="entry name" value="beta_CA_cladeC"/>
    <property type="match status" value="1"/>
</dbReference>
<dbReference type="PANTHER" id="PTHR11002:SF79">
    <property type="entry name" value="CARBONIC ANHYDRASE 2"/>
    <property type="match status" value="1"/>
</dbReference>
<comment type="caution">
    <text evidence="2">The sequence shown here is derived from an EMBL/GenBank/DDBJ whole genome shotgun (WGS) entry which is preliminary data.</text>
</comment>
<dbReference type="Pfam" id="PF00484">
    <property type="entry name" value="Pro_CA"/>
    <property type="match status" value="1"/>
</dbReference>
<accession>A0ABV3ZBF3</accession>
<keyword evidence="3" id="KW-1185">Reference proteome</keyword>
<gene>
    <name evidence="2" type="ORF">QTN47_02870</name>
</gene>
<dbReference type="InterPro" id="IPR036874">
    <property type="entry name" value="Carbonic_anhydrase_sf"/>
</dbReference>
<organism evidence="2 3">
    <name type="scientific">Danxiaibacter flavus</name>
    <dbReference type="NCBI Taxonomy" id="3049108"/>
    <lineage>
        <taxon>Bacteria</taxon>
        <taxon>Pseudomonadati</taxon>
        <taxon>Bacteroidota</taxon>
        <taxon>Chitinophagia</taxon>
        <taxon>Chitinophagales</taxon>
        <taxon>Chitinophagaceae</taxon>
        <taxon>Danxiaibacter</taxon>
    </lineage>
</organism>
<proteinExistence type="inferred from homology"/>
<evidence type="ECO:0000313" key="2">
    <source>
        <dbReference type="EMBL" id="MEX6686416.1"/>
    </source>
</evidence>
<dbReference type="RefSeq" id="WP_369327811.1">
    <property type="nucleotide sequence ID" value="NZ_JAULBC010000001.1"/>
</dbReference>
<comment type="similarity">
    <text evidence="1">Belongs to the beta-class carbonic anhydrase family.</text>
</comment>
<name>A0ABV3ZBF3_9BACT</name>
<dbReference type="PROSITE" id="PS51257">
    <property type="entry name" value="PROKAR_LIPOPROTEIN"/>
    <property type="match status" value="1"/>
</dbReference>